<evidence type="ECO:0000256" key="1">
    <source>
        <dbReference type="ARBA" id="ARBA00022729"/>
    </source>
</evidence>
<dbReference type="eggNOG" id="ENOG502RERT">
    <property type="taxonomic scope" value="Eukaryota"/>
</dbReference>
<dbReference type="InterPro" id="IPR051024">
    <property type="entry name" value="GlcNAc_Chitin_IntDeg"/>
</dbReference>
<feature type="chain" id="PRO_5003261822" description="Chitin-binding type-4 domain-containing protein" evidence="2">
    <location>
        <begin position="20"/>
        <end position="258"/>
    </location>
</feature>
<dbReference type="RefSeq" id="XP_003288597.1">
    <property type="nucleotide sequence ID" value="XM_003288549.1"/>
</dbReference>
<dbReference type="Gene3D" id="2.70.50.50">
    <property type="entry name" value="chitin-binding protein cbp21"/>
    <property type="match status" value="1"/>
</dbReference>
<dbReference type="OMA" id="NPKNSIW"/>
<evidence type="ECO:0000313" key="5">
    <source>
        <dbReference type="Proteomes" id="UP000001064"/>
    </source>
</evidence>
<dbReference type="FunFam" id="2.70.50.50:FF:000005">
    <property type="entry name" value="Uncharacterized protein"/>
    <property type="match status" value="1"/>
</dbReference>
<keyword evidence="5" id="KW-1185">Reference proteome</keyword>
<proteinExistence type="predicted"/>
<dbReference type="InterPro" id="IPR004302">
    <property type="entry name" value="Cellulose/chitin-bd_N"/>
</dbReference>
<dbReference type="OrthoDB" id="17911at2759"/>
<dbReference type="InParanoid" id="F0ZMF0"/>
<protein>
    <recommendedName>
        <fullName evidence="3">Chitin-binding type-4 domain-containing protein</fullName>
    </recommendedName>
</protein>
<feature type="signal peptide" evidence="2">
    <location>
        <begin position="1"/>
        <end position="19"/>
    </location>
</feature>
<dbReference type="VEuPathDB" id="AmoebaDB:DICPUDRAFT_55507"/>
<accession>F0ZMF0</accession>
<name>F0ZMF0_DICPU</name>
<evidence type="ECO:0000256" key="2">
    <source>
        <dbReference type="SAM" id="SignalP"/>
    </source>
</evidence>
<dbReference type="PANTHER" id="PTHR34823:SF1">
    <property type="entry name" value="CHITIN-BINDING TYPE-4 DOMAIN-CONTAINING PROTEIN"/>
    <property type="match status" value="1"/>
</dbReference>
<sequence length="258" mass="29035">MKLLLLITILFYCVCSVYSHGYTVSPVARQRKCTSNPKNSIWWPEDGSGIVDAPCRAAYEHVYEKNNKQSEAVIQFTQENEYAVMIPNFDEGFTALKAAVPNHICSAHAINPNAAFGDKSGMSIKFAWDGYATEVDYDSKTHMSTLEIDFCATAIHNPSYWEFYLTKNNFNVEEDEVSWDNLDLVATYGNVLPSTTTSSICISSSSYKMTISIPYREGKSSVLVVRWQRDDPAGECFINCSDIIFKKGEKKSKKSKKN</sequence>
<dbReference type="Pfam" id="PF03067">
    <property type="entry name" value="LPMO_10"/>
    <property type="match status" value="1"/>
</dbReference>
<evidence type="ECO:0000313" key="4">
    <source>
        <dbReference type="EMBL" id="EGC34905.1"/>
    </source>
</evidence>
<organism evidence="4 5">
    <name type="scientific">Dictyostelium purpureum</name>
    <name type="common">Slime mold</name>
    <dbReference type="NCBI Taxonomy" id="5786"/>
    <lineage>
        <taxon>Eukaryota</taxon>
        <taxon>Amoebozoa</taxon>
        <taxon>Evosea</taxon>
        <taxon>Eumycetozoa</taxon>
        <taxon>Dictyostelia</taxon>
        <taxon>Dictyosteliales</taxon>
        <taxon>Dictyosteliaceae</taxon>
        <taxon>Dictyostelium</taxon>
    </lineage>
</organism>
<evidence type="ECO:0000259" key="3">
    <source>
        <dbReference type="Pfam" id="PF03067"/>
    </source>
</evidence>
<reference evidence="5" key="1">
    <citation type="journal article" date="2011" name="Genome Biol.">
        <title>Comparative genomics of the social amoebae Dictyostelium discoideum and Dictyostelium purpureum.</title>
        <authorList>
            <consortium name="US DOE Joint Genome Institute (JGI-PGF)"/>
            <person name="Sucgang R."/>
            <person name="Kuo A."/>
            <person name="Tian X."/>
            <person name="Salerno W."/>
            <person name="Parikh A."/>
            <person name="Feasley C.L."/>
            <person name="Dalin E."/>
            <person name="Tu H."/>
            <person name="Huang E."/>
            <person name="Barry K."/>
            <person name="Lindquist E."/>
            <person name="Shapiro H."/>
            <person name="Bruce D."/>
            <person name="Schmutz J."/>
            <person name="Salamov A."/>
            <person name="Fey P."/>
            <person name="Gaudet P."/>
            <person name="Anjard C."/>
            <person name="Babu M.M."/>
            <person name="Basu S."/>
            <person name="Bushmanova Y."/>
            <person name="van der Wel H."/>
            <person name="Katoh-Kurasawa M."/>
            <person name="Dinh C."/>
            <person name="Coutinho P.M."/>
            <person name="Saito T."/>
            <person name="Elias M."/>
            <person name="Schaap P."/>
            <person name="Kay R.R."/>
            <person name="Henrissat B."/>
            <person name="Eichinger L."/>
            <person name="Rivero F."/>
            <person name="Putnam N.H."/>
            <person name="West C.M."/>
            <person name="Loomis W.F."/>
            <person name="Chisholm R.L."/>
            <person name="Shaulsky G."/>
            <person name="Strassmann J.E."/>
            <person name="Queller D.C."/>
            <person name="Kuspa A."/>
            <person name="Grigoriev I.V."/>
        </authorList>
    </citation>
    <scope>NUCLEOTIDE SEQUENCE [LARGE SCALE GENOMIC DNA]</scope>
    <source>
        <strain evidence="5">QSDP1</strain>
    </source>
</reference>
<dbReference type="EMBL" id="GL871079">
    <property type="protein sequence ID" value="EGC34905.1"/>
    <property type="molecule type" value="Genomic_DNA"/>
</dbReference>
<dbReference type="PANTHER" id="PTHR34823">
    <property type="entry name" value="GLCNAC-BINDING PROTEIN A"/>
    <property type="match status" value="1"/>
</dbReference>
<gene>
    <name evidence="4" type="ORF">DICPUDRAFT_55507</name>
</gene>
<dbReference type="AlphaFoldDB" id="F0ZMF0"/>
<feature type="domain" description="Chitin-binding type-4" evidence="3">
    <location>
        <begin position="20"/>
        <end position="243"/>
    </location>
</feature>
<dbReference type="GeneID" id="10502015"/>
<keyword evidence="1 2" id="KW-0732">Signal</keyword>
<dbReference type="SUPFAM" id="SSF81296">
    <property type="entry name" value="E set domains"/>
    <property type="match status" value="1"/>
</dbReference>
<dbReference type="KEGG" id="dpp:DICPUDRAFT_55507"/>
<dbReference type="Proteomes" id="UP000001064">
    <property type="component" value="Unassembled WGS sequence"/>
</dbReference>
<dbReference type="InterPro" id="IPR014756">
    <property type="entry name" value="Ig_E-set"/>
</dbReference>